<feature type="transmembrane region" description="Helical" evidence="2">
    <location>
        <begin position="66"/>
        <end position="86"/>
    </location>
</feature>
<dbReference type="AlphaFoldDB" id="A0A409XRN8"/>
<evidence type="ECO:0000313" key="3">
    <source>
        <dbReference type="EMBL" id="PPQ93377.1"/>
    </source>
</evidence>
<gene>
    <name evidence="3" type="ORF">CVT25_007086</name>
</gene>
<proteinExistence type="predicted"/>
<keyword evidence="2" id="KW-1133">Transmembrane helix</keyword>
<name>A0A409XRN8_PSICY</name>
<dbReference type="OrthoDB" id="3248709at2759"/>
<keyword evidence="2" id="KW-0472">Membrane</keyword>
<feature type="compositionally biased region" description="Low complexity" evidence="1">
    <location>
        <begin position="109"/>
        <end position="133"/>
    </location>
</feature>
<dbReference type="InParanoid" id="A0A409XRN8"/>
<organism evidence="3 4">
    <name type="scientific">Psilocybe cyanescens</name>
    <dbReference type="NCBI Taxonomy" id="93625"/>
    <lineage>
        <taxon>Eukaryota</taxon>
        <taxon>Fungi</taxon>
        <taxon>Dikarya</taxon>
        <taxon>Basidiomycota</taxon>
        <taxon>Agaricomycotina</taxon>
        <taxon>Agaricomycetes</taxon>
        <taxon>Agaricomycetidae</taxon>
        <taxon>Agaricales</taxon>
        <taxon>Agaricineae</taxon>
        <taxon>Strophariaceae</taxon>
        <taxon>Psilocybe</taxon>
    </lineage>
</organism>
<keyword evidence="2" id="KW-0812">Transmembrane</keyword>
<evidence type="ECO:0000256" key="2">
    <source>
        <dbReference type="SAM" id="Phobius"/>
    </source>
</evidence>
<keyword evidence="4" id="KW-1185">Reference proteome</keyword>
<evidence type="ECO:0000256" key="1">
    <source>
        <dbReference type="SAM" id="MobiDB-lite"/>
    </source>
</evidence>
<reference evidence="3 4" key="1">
    <citation type="journal article" date="2018" name="Evol. Lett.">
        <title>Horizontal gene cluster transfer increased hallucinogenic mushroom diversity.</title>
        <authorList>
            <person name="Reynolds H.T."/>
            <person name="Vijayakumar V."/>
            <person name="Gluck-Thaler E."/>
            <person name="Korotkin H.B."/>
            <person name="Matheny P.B."/>
            <person name="Slot J.C."/>
        </authorList>
    </citation>
    <scope>NUCLEOTIDE SEQUENCE [LARGE SCALE GENOMIC DNA]</scope>
    <source>
        <strain evidence="3 4">2631</strain>
    </source>
</reference>
<feature type="compositionally biased region" description="Low complexity" evidence="1">
    <location>
        <begin position="156"/>
        <end position="181"/>
    </location>
</feature>
<evidence type="ECO:0000313" key="4">
    <source>
        <dbReference type="Proteomes" id="UP000283269"/>
    </source>
</evidence>
<sequence>MSIAISQLRPHKAEAIHRIRLNALSLVTLLVLSYLLPLPSVPAALQTVLLASTPSGPHQAYSFSQVWVWACIIEMGMVTVMGYNLLEAAYAIKYPPAPLPPVPPKALHKSSSASPSPSSALPALSPSQPLSKSQRPFKVLSPHSSPQPQRPFAYNPSSSLSLSRGGLDSSSPSSASPKSPSRTGGAASATPYAQSPISTPSRVLHYTVPPSASTASNVSTSSEFLATPSPVISAYRGKHVAGDVGRALDGSYLSMLKNQTQESDDEE</sequence>
<protein>
    <submittedName>
        <fullName evidence="3">Uncharacterized protein</fullName>
    </submittedName>
</protein>
<accession>A0A409XRN8</accession>
<feature type="region of interest" description="Disordered" evidence="1">
    <location>
        <begin position="103"/>
        <end position="199"/>
    </location>
</feature>
<feature type="transmembrane region" description="Helical" evidence="2">
    <location>
        <begin position="21"/>
        <end position="46"/>
    </location>
</feature>
<dbReference type="Proteomes" id="UP000283269">
    <property type="component" value="Unassembled WGS sequence"/>
</dbReference>
<comment type="caution">
    <text evidence="3">The sequence shown here is derived from an EMBL/GenBank/DDBJ whole genome shotgun (WGS) entry which is preliminary data.</text>
</comment>
<dbReference type="EMBL" id="NHYD01000776">
    <property type="protein sequence ID" value="PPQ93377.1"/>
    <property type="molecule type" value="Genomic_DNA"/>
</dbReference>